<feature type="domain" description="Response regulatory" evidence="8">
    <location>
        <begin position="11"/>
        <end position="127"/>
    </location>
</feature>
<dbReference type="PANTHER" id="PTHR48111">
    <property type="entry name" value="REGULATOR OF RPOS"/>
    <property type="match status" value="1"/>
</dbReference>
<evidence type="ECO:0000256" key="7">
    <source>
        <dbReference type="PROSITE-ProRule" id="PRU01091"/>
    </source>
</evidence>
<dbReference type="Gene3D" id="6.10.250.690">
    <property type="match status" value="1"/>
</dbReference>
<sequence length="237" mass="26410">MRNIGRMEKIKILVVEDEAPIQELLLFNLERNKYRVKVVDSGEEALTLAAQFQPDLILLDIMLPGADGLEVCKRLKADPKTERIPIIMLTALCEEADVVTGLELGADDYVTKPFSPRVLLARVKAALRRITANRSVASEELISNHGISIDVARHKVEVDGTDVALTFTEFKVLQLLAQQPGRVFTRYQIVDAVHGDDYPVTDRSVDVQIVGLRKKLGAAGKCIETVRGIGYRFKEEE</sequence>
<organism evidence="10 11">
    <name type="scientific">Pontiella desulfatans</name>
    <dbReference type="NCBI Taxonomy" id="2750659"/>
    <lineage>
        <taxon>Bacteria</taxon>
        <taxon>Pseudomonadati</taxon>
        <taxon>Kiritimatiellota</taxon>
        <taxon>Kiritimatiellia</taxon>
        <taxon>Kiritimatiellales</taxon>
        <taxon>Pontiellaceae</taxon>
        <taxon>Pontiella</taxon>
    </lineage>
</organism>
<keyword evidence="3" id="KW-0805">Transcription regulation</keyword>
<evidence type="ECO:0000256" key="3">
    <source>
        <dbReference type="ARBA" id="ARBA00023015"/>
    </source>
</evidence>
<dbReference type="InterPro" id="IPR011006">
    <property type="entry name" value="CheY-like_superfamily"/>
</dbReference>
<dbReference type="InterPro" id="IPR001867">
    <property type="entry name" value="OmpR/PhoB-type_DNA-bd"/>
</dbReference>
<reference evidence="10 11" key="1">
    <citation type="submission" date="2019-04" db="EMBL/GenBank/DDBJ databases">
        <authorList>
            <person name="Van Vliet M D."/>
        </authorList>
    </citation>
    <scope>NUCLEOTIDE SEQUENCE [LARGE SCALE GENOMIC DNA]</scope>
    <source>
        <strain evidence="10 11">F1</strain>
    </source>
</reference>
<dbReference type="SMART" id="SM00862">
    <property type="entry name" value="Trans_reg_C"/>
    <property type="match status" value="1"/>
</dbReference>
<dbReference type="EMBL" id="CAAHFG010000001">
    <property type="protein sequence ID" value="VGO11673.1"/>
    <property type="molecule type" value="Genomic_DNA"/>
</dbReference>
<dbReference type="FunFam" id="3.40.50.2300:FF:000001">
    <property type="entry name" value="DNA-binding response regulator PhoB"/>
    <property type="match status" value="1"/>
</dbReference>
<gene>
    <name evidence="10" type="primary">phoB</name>
    <name evidence="10" type="ORF">PDESU_00218</name>
</gene>
<dbReference type="Pfam" id="PF00486">
    <property type="entry name" value="Trans_reg_C"/>
    <property type="match status" value="1"/>
</dbReference>
<dbReference type="CDD" id="cd00383">
    <property type="entry name" value="trans_reg_C"/>
    <property type="match status" value="1"/>
</dbReference>
<name>A0A6C2TVQ0_PONDE</name>
<evidence type="ECO:0000256" key="4">
    <source>
        <dbReference type="ARBA" id="ARBA00023125"/>
    </source>
</evidence>
<dbReference type="GO" id="GO:0000156">
    <property type="term" value="F:phosphorelay response regulator activity"/>
    <property type="evidence" value="ECO:0007669"/>
    <property type="project" value="TreeGrafter"/>
</dbReference>
<dbReference type="SMART" id="SM00448">
    <property type="entry name" value="REC"/>
    <property type="match status" value="1"/>
</dbReference>
<evidence type="ECO:0000313" key="11">
    <source>
        <dbReference type="Proteomes" id="UP000366872"/>
    </source>
</evidence>
<dbReference type="GO" id="GO:0000976">
    <property type="term" value="F:transcription cis-regulatory region binding"/>
    <property type="evidence" value="ECO:0007669"/>
    <property type="project" value="TreeGrafter"/>
</dbReference>
<evidence type="ECO:0000259" key="9">
    <source>
        <dbReference type="PROSITE" id="PS51755"/>
    </source>
</evidence>
<dbReference type="GO" id="GO:0005829">
    <property type="term" value="C:cytosol"/>
    <property type="evidence" value="ECO:0007669"/>
    <property type="project" value="TreeGrafter"/>
</dbReference>
<dbReference type="PROSITE" id="PS50110">
    <property type="entry name" value="RESPONSE_REGULATORY"/>
    <property type="match status" value="1"/>
</dbReference>
<protein>
    <submittedName>
        <fullName evidence="10">Phosphate regulon transcriptional regulatory protein PhoB</fullName>
    </submittedName>
</protein>
<evidence type="ECO:0000256" key="6">
    <source>
        <dbReference type="PROSITE-ProRule" id="PRU00169"/>
    </source>
</evidence>
<dbReference type="PROSITE" id="PS51755">
    <property type="entry name" value="OMPR_PHOB"/>
    <property type="match status" value="1"/>
</dbReference>
<keyword evidence="4 7" id="KW-0238">DNA-binding</keyword>
<evidence type="ECO:0000256" key="2">
    <source>
        <dbReference type="ARBA" id="ARBA00023012"/>
    </source>
</evidence>
<proteinExistence type="predicted"/>
<dbReference type="InterPro" id="IPR016032">
    <property type="entry name" value="Sig_transdc_resp-reg_C-effctor"/>
</dbReference>
<dbReference type="GO" id="GO:0032993">
    <property type="term" value="C:protein-DNA complex"/>
    <property type="evidence" value="ECO:0007669"/>
    <property type="project" value="TreeGrafter"/>
</dbReference>
<dbReference type="InterPro" id="IPR039420">
    <property type="entry name" value="WalR-like"/>
</dbReference>
<dbReference type="Gene3D" id="3.40.50.2300">
    <property type="match status" value="1"/>
</dbReference>
<dbReference type="InterPro" id="IPR036388">
    <property type="entry name" value="WH-like_DNA-bd_sf"/>
</dbReference>
<dbReference type="SUPFAM" id="SSF46894">
    <property type="entry name" value="C-terminal effector domain of the bipartite response regulators"/>
    <property type="match status" value="1"/>
</dbReference>
<dbReference type="PANTHER" id="PTHR48111:SF4">
    <property type="entry name" value="DNA-BINDING DUAL TRANSCRIPTIONAL REGULATOR OMPR"/>
    <property type="match status" value="1"/>
</dbReference>
<evidence type="ECO:0000256" key="5">
    <source>
        <dbReference type="ARBA" id="ARBA00023163"/>
    </source>
</evidence>
<keyword evidence="11" id="KW-1185">Reference proteome</keyword>
<dbReference type="Pfam" id="PF00072">
    <property type="entry name" value="Response_reg"/>
    <property type="match status" value="1"/>
</dbReference>
<feature type="DNA-binding region" description="OmpR/PhoB-type" evidence="7">
    <location>
        <begin position="139"/>
        <end position="235"/>
    </location>
</feature>
<evidence type="ECO:0000256" key="1">
    <source>
        <dbReference type="ARBA" id="ARBA00022553"/>
    </source>
</evidence>
<keyword evidence="2" id="KW-0902">Two-component regulatory system</keyword>
<keyword evidence="1 6" id="KW-0597">Phosphoprotein</keyword>
<dbReference type="GO" id="GO:0006355">
    <property type="term" value="P:regulation of DNA-templated transcription"/>
    <property type="evidence" value="ECO:0007669"/>
    <property type="project" value="InterPro"/>
</dbReference>
<evidence type="ECO:0000313" key="10">
    <source>
        <dbReference type="EMBL" id="VGO11673.1"/>
    </source>
</evidence>
<dbReference type="Gene3D" id="1.10.10.10">
    <property type="entry name" value="Winged helix-like DNA-binding domain superfamily/Winged helix DNA-binding domain"/>
    <property type="match status" value="1"/>
</dbReference>
<dbReference type="SUPFAM" id="SSF52172">
    <property type="entry name" value="CheY-like"/>
    <property type="match status" value="1"/>
</dbReference>
<evidence type="ECO:0000259" key="8">
    <source>
        <dbReference type="PROSITE" id="PS50110"/>
    </source>
</evidence>
<dbReference type="AlphaFoldDB" id="A0A6C2TVQ0"/>
<feature type="modified residue" description="4-aspartylphosphate" evidence="6">
    <location>
        <position position="60"/>
    </location>
</feature>
<feature type="domain" description="OmpR/PhoB-type" evidence="9">
    <location>
        <begin position="139"/>
        <end position="235"/>
    </location>
</feature>
<dbReference type="Proteomes" id="UP000366872">
    <property type="component" value="Unassembled WGS sequence"/>
</dbReference>
<accession>A0A6C2TVQ0</accession>
<keyword evidence="5" id="KW-0804">Transcription</keyword>
<dbReference type="InterPro" id="IPR001789">
    <property type="entry name" value="Sig_transdc_resp-reg_receiver"/>
</dbReference>